<comment type="caution">
    <text evidence="1">The sequence shown here is derived from an EMBL/GenBank/DDBJ whole genome shotgun (WGS) entry which is preliminary data.</text>
</comment>
<evidence type="ECO:0000313" key="2">
    <source>
        <dbReference type="Proteomes" id="UP000593562"/>
    </source>
</evidence>
<dbReference type="EMBL" id="JAAARO010000009">
    <property type="protein sequence ID" value="KAF5742885.1"/>
    <property type="molecule type" value="Genomic_DNA"/>
</dbReference>
<dbReference type="PANTHER" id="PTHR13271">
    <property type="entry name" value="UNCHARACTERIZED PUTATIVE METHYLTRANSFERASE"/>
    <property type="match status" value="1"/>
</dbReference>
<dbReference type="InParanoid" id="A0A7J7D937"/>
<dbReference type="AlphaFoldDB" id="A0A7J7D937"/>
<sequence length="183" mass="20589">MKVMFDDGKLRTCLIPIAGFLNHSLCPHILHYGRVDSATNSLKFSLSRPCCAGEQCFLSYGNLSRSHLITFYGFVSEGDNPYDVIPLDIDIDQDDCVDRPMSNWTNHMFQVKLKTEIEVLEDLQSTFSSMMANLGDNDTDVVNRENLSWDVKLALEFKDLQGKIISSILNSCDAGLKLLESEL</sequence>
<keyword evidence="2" id="KW-1185">Reference proteome</keyword>
<dbReference type="PANTHER" id="PTHR13271:SF103">
    <property type="entry name" value="N-METHYLTRANSFERASE DOMAIN AND SET DOMAIN CONTAINING PROTEIN-RELATED"/>
    <property type="match status" value="1"/>
</dbReference>
<accession>A0A7J7D937</accession>
<dbReference type="SUPFAM" id="SSF82199">
    <property type="entry name" value="SET domain"/>
    <property type="match status" value="1"/>
</dbReference>
<proteinExistence type="predicted"/>
<dbReference type="InterPro" id="IPR050600">
    <property type="entry name" value="SETD3_SETD6_MTase"/>
</dbReference>
<evidence type="ECO:0000313" key="1">
    <source>
        <dbReference type="EMBL" id="KAF5742885.1"/>
    </source>
</evidence>
<dbReference type="Proteomes" id="UP000593562">
    <property type="component" value="Unassembled WGS sequence"/>
</dbReference>
<organism evidence="1 2">
    <name type="scientific">Tripterygium wilfordii</name>
    <name type="common">Thunder God vine</name>
    <dbReference type="NCBI Taxonomy" id="458696"/>
    <lineage>
        <taxon>Eukaryota</taxon>
        <taxon>Viridiplantae</taxon>
        <taxon>Streptophyta</taxon>
        <taxon>Embryophyta</taxon>
        <taxon>Tracheophyta</taxon>
        <taxon>Spermatophyta</taxon>
        <taxon>Magnoliopsida</taxon>
        <taxon>eudicotyledons</taxon>
        <taxon>Gunneridae</taxon>
        <taxon>Pentapetalae</taxon>
        <taxon>rosids</taxon>
        <taxon>fabids</taxon>
        <taxon>Celastrales</taxon>
        <taxon>Celastraceae</taxon>
        <taxon>Tripterygium</taxon>
    </lineage>
</organism>
<dbReference type="Gene3D" id="3.90.1410.10">
    <property type="entry name" value="set domain protein methyltransferase, domain 1"/>
    <property type="match status" value="1"/>
</dbReference>
<gene>
    <name evidence="1" type="ORF">HS088_TW09G00947</name>
</gene>
<dbReference type="GO" id="GO:0016279">
    <property type="term" value="F:protein-lysine N-methyltransferase activity"/>
    <property type="evidence" value="ECO:0007669"/>
    <property type="project" value="TreeGrafter"/>
</dbReference>
<reference evidence="1 2" key="1">
    <citation type="journal article" date="2020" name="Nat. Commun.">
        <title>Genome of Tripterygium wilfordii and identification of cytochrome P450 involved in triptolide biosynthesis.</title>
        <authorList>
            <person name="Tu L."/>
            <person name="Su P."/>
            <person name="Zhang Z."/>
            <person name="Gao L."/>
            <person name="Wang J."/>
            <person name="Hu T."/>
            <person name="Zhou J."/>
            <person name="Zhang Y."/>
            <person name="Zhao Y."/>
            <person name="Liu Y."/>
            <person name="Song Y."/>
            <person name="Tong Y."/>
            <person name="Lu Y."/>
            <person name="Yang J."/>
            <person name="Xu C."/>
            <person name="Jia M."/>
            <person name="Peters R.J."/>
            <person name="Huang L."/>
            <person name="Gao W."/>
        </authorList>
    </citation>
    <scope>NUCLEOTIDE SEQUENCE [LARGE SCALE GENOMIC DNA]</scope>
    <source>
        <strain evidence="2">cv. XIE 37</strain>
        <tissue evidence="1">Leaf</tissue>
    </source>
</reference>
<protein>
    <recommendedName>
        <fullName evidence="3">SET domain-containing protein</fullName>
    </recommendedName>
</protein>
<dbReference type="InterPro" id="IPR046341">
    <property type="entry name" value="SET_dom_sf"/>
</dbReference>
<name>A0A7J7D937_TRIWF</name>
<evidence type="ECO:0008006" key="3">
    <source>
        <dbReference type="Google" id="ProtNLM"/>
    </source>
</evidence>